<evidence type="ECO:0000259" key="1">
    <source>
        <dbReference type="PROSITE" id="PS50181"/>
    </source>
</evidence>
<name>A0A9P8CM93_9HYPO</name>
<protein>
    <recommendedName>
        <fullName evidence="1">F-box domain-containing protein</fullName>
    </recommendedName>
</protein>
<dbReference type="Proteomes" id="UP000887229">
    <property type="component" value="Unassembled WGS sequence"/>
</dbReference>
<dbReference type="OrthoDB" id="4921238at2759"/>
<dbReference type="InterPro" id="IPR036047">
    <property type="entry name" value="F-box-like_dom_sf"/>
</dbReference>
<accession>A0A9P8CM93</accession>
<evidence type="ECO:0000313" key="2">
    <source>
        <dbReference type="EMBL" id="KAG9250441.1"/>
    </source>
</evidence>
<feature type="domain" description="F-box" evidence="1">
    <location>
        <begin position="68"/>
        <end position="117"/>
    </location>
</feature>
<gene>
    <name evidence="2" type="ORF">F5Z01DRAFT_361718</name>
</gene>
<evidence type="ECO:0000313" key="3">
    <source>
        <dbReference type="Proteomes" id="UP000887229"/>
    </source>
</evidence>
<dbReference type="InterPro" id="IPR001810">
    <property type="entry name" value="F-box_dom"/>
</dbReference>
<dbReference type="PROSITE" id="PS50181">
    <property type="entry name" value="FBOX"/>
    <property type="match status" value="1"/>
</dbReference>
<dbReference type="Pfam" id="PF00646">
    <property type="entry name" value="F-box"/>
    <property type="match status" value="1"/>
</dbReference>
<keyword evidence="3" id="KW-1185">Reference proteome</keyword>
<organism evidence="2 3">
    <name type="scientific">Emericellopsis atlantica</name>
    <dbReference type="NCBI Taxonomy" id="2614577"/>
    <lineage>
        <taxon>Eukaryota</taxon>
        <taxon>Fungi</taxon>
        <taxon>Dikarya</taxon>
        <taxon>Ascomycota</taxon>
        <taxon>Pezizomycotina</taxon>
        <taxon>Sordariomycetes</taxon>
        <taxon>Hypocreomycetidae</taxon>
        <taxon>Hypocreales</taxon>
        <taxon>Bionectriaceae</taxon>
        <taxon>Emericellopsis</taxon>
    </lineage>
</organism>
<sequence length="330" mass="38622">MSCGRPFRIRRMNLMGRSRMQKPNSTRRRDIVAQKISSRLGRLRISAPVSEQPPVPVHFDRPTQPPAAQLITKLPVELIKHIISHLDDVSKALLSQVSKLFEVLLSFTYPVEKWPKADRSRFLACLTHDKADRWVCEDCMRSHAVNFLDLRHQPELCNCPWLRRRSFSIGAFDLQRLWPPLVDGRHVQLALKYVRLRPALSTQQEHHLSRLLSSFMGCMRASSPGRPTHSYKYQLFPRIVHSRFMLKVVYEFPPCTSRCLTSSERLEMAEDEAFVLNICPHQSLMRSVQQRYICARQHEVGPPPTRSHRMWHRGWERDVRYFVHHSSDSC</sequence>
<dbReference type="AlphaFoldDB" id="A0A9P8CM93"/>
<reference evidence="2" key="1">
    <citation type="journal article" date="2021" name="IMA Fungus">
        <title>Genomic characterization of three marine fungi, including Emericellopsis atlantica sp. nov. with signatures of a generalist lifestyle and marine biomass degradation.</title>
        <authorList>
            <person name="Hagestad O.C."/>
            <person name="Hou L."/>
            <person name="Andersen J.H."/>
            <person name="Hansen E.H."/>
            <person name="Altermark B."/>
            <person name="Li C."/>
            <person name="Kuhnert E."/>
            <person name="Cox R.J."/>
            <person name="Crous P.W."/>
            <person name="Spatafora J.W."/>
            <person name="Lail K."/>
            <person name="Amirebrahimi M."/>
            <person name="Lipzen A."/>
            <person name="Pangilinan J."/>
            <person name="Andreopoulos W."/>
            <person name="Hayes R.D."/>
            <person name="Ng V."/>
            <person name="Grigoriev I.V."/>
            <person name="Jackson S.A."/>
            <person name="Sutton T.D.S."/>
            <person name="Dobson A.D.W."/>
            <person name="Rama T."/>
        </authorList>
    </citation>
    <scope>NUCLEOTIDE SEQUENCE</scope>
    <source>
        <strain evidence="2">TS7</strain>
    </source>
</reference>
<comment type="caution">
    <text evidence="2">The sequence shown here is derived from an EMBL/GenBank/DDBJ whole genome shotgun (WGS) entry which is preliminary data.</text>
</comment>
<dbReference type="EMBL" id="MU251277">
    <property type="protein sequence ID" value="KAG9250441.1"/>
    <property type="molecule type" value="Genomic_DNA"/>
</dbReference>
<dbReference type="SUPFAM" id="SSF81383">
    <property type="entry name" value="F-box domain"/>
    <property type="match status" value="1"/>
</dbReference>
<dbReference type="RefSeq" id="XP_046114365.1">
    <property type="nucleotide sequence ID" value="XM_046259308.1"/>
</dbReference>
<dbReference type="GeneID" id="70290211"/>
<proteinExistence type="predicted"/>